<protein>
    <recommendedName>
        <fullName evidence="4">DUF3311 domain-containing protein</fullName>
    </recommendedName>
</protein>
<feature type="transmembrane region" description="Helical" evidence="1">
    <location>
        <begin position="6"/>
        <end position="30"/>
    </location>
</feature>
<sequence>MEKDLPILRVLRILMLISVLLTGSPFLLFANKIYPMILGMPFFLFWSVLPAILLTILCAIYAVIANKANPD</sequence>
<dbReference type="Proteomes" id="UP000018458">
    <property type="component" value="Unassembled WGS sequence"/>
</dbReference>
<keyword evidence="3" id="KW-1185">Reference proteome</keyword>
<keyword evidence="1" id="KW-0472">Membrane</keyword>
<reference evidence="2 3" key="1">
    <citation type="submission" date="2011-01" db="EMBL/GenBank/DDBJ databases">
        <authorList>
            <person name="Weinstock G."/>
            <person name="Sodergren E."/>
            <person name="Clifton S."/>
            <person name="Fulton L."/>
            <person name="Fulton B."/>
            <person name="Courtney L."/>
            <person name="Fronick C."/>
            <person name="Harrison M."/>
            <person name="Strong C."/>
            <person name="Farmer C."/>
            <person name="Delahaunty K."/>
            <person name="Markovic C."/>
            <person name="Hall O."/>
            <person name="Minx P."/>
            <person name="Tomlinson C."/>
            <person name="Mitreva M."/>
            <person name="Hou S."/>
            <person name="Chen J."/>
            <person name="Wollam A."/>
            <person name="Pepin K.H."/>
            <person name="Johnson M."/>
            <person name="Bhonagiri V."/>
            <person name="Zhang X."/>
            <person name="Suruliraj S."/>
            <person name="Warren W."/>
            <person name="Chinwalla A."/>
            <person name="Mardis E.R."/>
            <person name="Wilson R.K."/>
        </authorList>
    </citation>
    <scope>NUCLEOTIDE SEQUENCE [LARGE SCALE GENOMIC DNA]</scope>
    <source>
        <strain evidence="3">DSM 22608 / JCM 16073 / KCTC 15190 / YIT 12066</strain>
    </source>
</reference>
<organism evidence="2 3">
    <name type="scientific">Succinatimonas hippei (strain DSM 22608 / JCM 16073 / KCTC 15190 / YIT 12066)</name>
    <dbReference type="NCBI Taxonomy" id="762983"/>
    <lineage>
        <taxon>Bacteria</taxon>
        <taxon>Pseudomonadati</taxon>
        <taxon>Pseudomonadota</taxon>
        <taxon>Gammaproteobacteria</taxon>
        <taxon>Aeromonadales</taxon>
        <taxon>Succinivibrionaceae</taxon>
        <taxon>Succinatimonas</taxon>
    </lineage>
</organism>
<dbReference type="AlphaFoldDB" id="E8LHW7"/>
<dbReference type="STRING" id="762983.HMPREF9444_00280"/>
<dbReference type="HOGENOM" id="CLU_2738519_0_0_6"/>
<keyword evidence="1" id="KW-0812">Transmembrane</keyword>
<keyword evidence="1" id="KW-1133">Transmembrane helix</keyword>
<evidence type="ECO:0000313" key="3">
    <source>
        <dbReference type="Proteomes" id="UP000018458"/>
    </source>
</evidence>
<name>E8LHW7_SUCHY</name>
<dbReference type="RefSeq" id="WP_009142505.1">
    <property type="nucleotide sequence ID" value="NZ_GL830949.1"/>
</dbReference>
<feature type="transmembrane region" description="Helical" evidence="1">
    <location>
        <begin position="42"/>
        <end position="64"/>
    </location>
</feature>
<evidence type="ECO:0000256" key="1">
    <source>
        <dbReference type="SAM" id="Phobius"/>
    </source>
</evidence>
<proteinExistence type="predicted"/>
<accession>E8LHW7</accession>
<evidence type="ECO:0000313" key="2">
    <source>
        <dbReference type="EMBL" id="EFY07863.1"/>
    </source>
</evidence>
<dbReference type="EMBL" id="AEVO01000011">
    <property type="protein sequence ID" value="EFY07863.1"/>
    <property type="molecule type" value="Genomic_DNA"/>
</dbReference>
<evidence type="ECO:0008006" key="4">
    <source>
        <dbReference type="Google" id="ProtNLM"/>
    </source>
</evidence>
<comment type="caution">
    <text evidence="2">The sequence shown here is derived from an EMBL/GenBank/DDBJ whole genome shotgun (WGS) entry which is preliminary data.</text>
</comment>
<gene>
    <name evidence="2" type="ORF">HMPREF9444_00280</name>
</gene>